<dbReference type="AlphaFoldDB" id="I0YQF7"/>
<keyword evidence="13" id="KW-1185">Reference proteome</keyword>
<gene>
    <name evidence="12" type="ORF">COCSUDRAFT_57197</name>
</gene>
<dbReference type="Pfam" id="PF01485">
    <property type="entry name" value="IBR"/>
    <property type="match status" value="2"/>
</dbReference>
<dbReference type="EC" id="2.3.2.31" evidence="3"/>
<dbReference type="InterPro" id="IPR002867">
    <property type="entry name" value="IBR_dom"/>
</dbReference>
<reference evidence="12 13" key="1">
    <citation type="journal article" date="2012" name="Genome Biol.">
        <title>The genome of the polar eukaryotic microalga coccomyxa subellipsoidea reveals traits of cold adaptation.</title>
        <authorList>
            <person name="Blanc G."/>
            <person name="Agarkova I."/>
            <person name="Grimwood J."/>
            <person name="Kuo A."/>
            <person name="Brueggeman A."/>
            <person name="Dunigan D."/>
            <person name="Gurnon J."/>
            <person name="Ladunga I."/>
            <person name="Lindquist E."/>
            <person name="Lucas S."/>
            <person name="Pangilinan J."/>
            <person name="Proschold T."/>
            <person name="Salamov A."/>
            <person name="Schmutz J."/>
            <person name="Weeks D."/>
            <person name="Yamada T."/>
            <person name="Claverie J.M."/>
            <person name="Grigoriev I."/>
            <person name="Van Etten J."/>
            <person name="Lomsadze A."/>
            <person name="Borodovsky M."/>
        </authorList>
    </citation>
    <scope>NUCLEOTIDE SEQUENCE [LARGE SCALE GENOMIC DNA]</scope>
    <source>
        <strain evidence="12 13">C-169</strain>
    </source>
</reference>
<accession>I0YQF7</accession>
<feature type="region of interest" description="Disordered" evidence="10">
    <location>
        <begin position="494"/>
        <end position="533"/>
    </location>
</feature>
<dbReference type="Gene3D" id="3.30.40.10">
    <property type="entry name" value="Zinc/RING finger domain, C3HC4 (zinc finger)"/>
    <property type="match status" value="1"/>
</dbReference>
<evidence type="ECO:0000256" key="7">
    <source>
        <dbReference type="ARBA" id="ARBA00022771"/>
    </source>
</evidence>
<dbReference type="InterPro" id="IPR044066">
    <property type="entry name" value="TRIAD_supradom"/>
</dbReference>
<keyword evidence="5" id="KW-0479">Metal-binding</keyword>
<dbReference type="Proteomes" id="UP000007264">
    <property type="component" value="Unassembled WGS sequence"/>
</dbReference>
<dbReference type="RefSeq" id="XP_005645170.1">
    <property type="nucleotide sequence ID" value="XM_005645113.1"/>
</dbReference>
<keyword evidence="9" id="KW-0862">Zinc</keyword>
<evidence type="ECO:0000256" key="2">
    <source>
        <dbReference type="ARBA" id="ARBA00004906"/>
    </source>
</evidence>
<feature type="compositionally biased region" description="Polar residues" evidence="10">
    <location>
        <begin position="171"/>
        <end position="182"/>
    </location>
</feature>
<evidence type="ECO:0000256" key="9">
    <source>
        <dbReference type="ARBA" id="ARBA00022833"/>
    </source>
</evidence>
<dbReference type="SMART" id="SM00647">
    <property type="entry name" value="IBR"/>
    <property type="match status" value="2"/>
</dbReference>
<name>I0YQF7_COCSC</name>
<dbReference type="Gene3D" id="1.20.120.1750">
    <property type="match status" value="1"/>
</dbReference>
<evidence type="ECO:0000256" key="6">
    <source>
        <dbReference type="ARBA" id="ARBA00022737"/>
    </source>
</evidence>
<dbReference type="OrthoDB" id="541961at2759"/>
<comment type="catalytic activity">
    <reaction evidence="1">
        <text>[E2 ubiquitin-conjugating enzyme]-S-ubiquitinyl-L-cysteine + [acceptor protein]-L-lysine = [E2 ubiquitin-conjugating enzyme]-L-cysteine + [acceptor protein]-N(6)-ubiquitinyl-L-lysine.</text>
        <dbReference type="EC" id="2.3.2.31"/>
    </reaction>
</comment>
<organism evidence="12 13">
    <name type="scientific">Coccomyxa subellipsoidea (strain C-169)</name>
    <name type="common">Green microalga</name>
    <dbReference type="NCBI Taxonomy" id="574566"/>
    <lineage>
        <taxon>Eukaryota</taxon>
        <taxon>Viridiplantae</taxon>
        <taxon>Chlorophyta</taxon>
        <taxon>core chlorophytes</taxon>
        <taxon>Trebouxiophyceae</taxon>
        <taxon>Trebouxiophyceae incertae sedis</taxon>
        <taxon>Coccomyxaceae</taxon>
        <taxon>Coccomyxa</taxon>
        <taxon>Coccomyxa subellipsoidea</taxon>
    </lineage>
</organism>
<evidence type="ECO:0000256" key="8">
    <source>
        <dbReference type="ARBA" id="ARBA00022786"/>
    </source>
</evidence>
<keyword evidence="4" id="KW-0808">Transferase</keyword>
<protein>
    <recommendedName>
        <fullName evidence="3">RBR-type E3 ubiquitin transferase</fullName>
        <ecNumber evidence="3">2.3.2.31</ecNumber>
    </recommendedName>
</protein>
<dbReference type="GO" id="GO:0016567">
    <property type="term" value="P:protein ubiquitination"/>
    <property type="evidence" value="ECO:0007669"/>
    <property type="project" value="InterPro"/>
</dbReference>
<dbReference type="InterPro" id="IPR031127">
    <property type="entry name" value="E3_UB_ligase_RBR"/>
</dbReference>
<feature type="compositionally biased region" description="Basic residues" evidence="10">
    <location>
        <begin position="521"/>
        <end position="533"/>
    </location>
</feature>
<dbReference type="CDD" id="cd20335">
    <property type="entry name" value="BRcat_RBR"/>
    <property type="match status" value="1"/>
</dbReference>
<evidence type="ECO:0000259" key="11">
    <source>
        <dbReference type="PROSITE" id="PS51873"/>
    </source>
</evidence>
<keyword evidence="7" id="KW-0863">Zinc-finger</keyword>
<proteinExistence type="predicted"/>
<feature type="region of interest" description="Disordered" evidence="10">
    <location>
        <begin position="104"/>
        <end position="136"/>
    </location>
</feature>
<evidence type="ECO:0000256" key="10">
    <source>
        <dbReference type="SAM" id="MobiDB-lite"/>
    </source>
</evidence>
<dbReference type="GeneID" id="17038605"/>
<comment type="pathway">
    <text evidence="2">Protein modification; protein ubiquitination.</text>
</comment>
<dbReference type="InterPro" id="IPR047548">
    <property type="entry name" value="Rcat_RBR_RNF14"/>
</dbReference>
<sequence>MANVRVPAAVVIDLLRDEVDYDHLTPRKRGRGQGPQVEGGTRARNSRAAGPSQAATIVLDDEAGSSDEADIIDLDVVRLADIRGKAPMQMQMLSKRSRGAYVDLTGDGEGSPPRHTRAAHRQAAPLGAPSQKRDHAARAEFLALENEHARHGAAFDERPGPSHTAAEKHQGSSQPIDVSGSQPDPEDMLGVGPVVQPREATFSCAVCYDDHPMEDCFIASMCKHRLCRDAAREVVLGAMKSCTFPVLCPICQAKPDPPCAKCERRRADMERAAAAGEEDNSGANGPSAWCCSLDADIPLLLSVEEEEQYLARSLKAATNACPDLLPCPRADCEGVAVGGEEDASQHVICNVCQHGWCKSCKVDWHDGLNCNDYQRQAGEAEADKGLAEYQKANKMVRCPTCGHGIEKITGCNRVTCTGCKTQVCWLCGDKLPATNPYSHFTSKGCPNVGGGTALIGAGVPAGAWAGVQGAPGAAPAPQPAAAAAAVAPVVAAAAPRAAAAAHPPNPPAAAPNVPNWLPIPRNHRAQRRKRNRR</sequence>
<keyword evidence="8" id="KW-0833">Ubl conjugation pathway</keyword>
<dbReference type="InterPro" id="IPR013083">
    <property type="entry name" value="Znf_RING/FYVE/PHD"/>
</dbReference>
<dbReference type="eggNOG" id="KOG1814">
    <property type="taxonomic scope" value="Eukaryota"/>
</dbReference>
<keyword evidence="6" id="KW-0677">Repeat</keyword>
<evidence type="ECO:0000313" key="13">
    <source>
        <dbReference type="Proteomes" id="UP000007264"/>
    </source>
</evidence>
<comment type="caution">
    <text evidence="12">The sequence shown here is derived from an EMBL/GenBank/DDBJ whole genome shotgun (WGS) entry which is preliminary data.</text>
</comment>
<dbReference type="EMBL" id="AGSI01000014">
    <property type="protein sequence ID" value="EIE20626.1"/>
    <property type="molecule type" value="Genomic_DNA"/>
</dbReference>
<dbReference type="SUPFAM" id="SSF57850">
    <property type="entry name" value="RING/U-box"/>
    <property type="match status" value="3"/>
</dbReference>
<dbReference type="PANTHER" id="PTHR11685">
    <property type="entry name" value="RBR FAMILY RING FINGER AND IBR DOMAIN-CONTAINING"/>
    <property type="match status" value="1"/>
</dbReference>
<evidence type="ECO:0000256" key="5">
    <source>
        <dbReference type="ARBA" id="ARBA00022723"/>
    </source>
</evidence>
<dbReference type="GO" id="GO:0008270">
    <property type="term" value="F:zinc ion binding"/>
    <property type="evidence" value="ECO:0007669"/>
    <property type="project" value="UniProtKB-KW"/>
</dbReference>
<evidence type="ECO:0000256" key="4">
    <source>
        <dbReference type="ARBA" id="ARBA00022679"/>
    </source>
</evidence>
<feature type="compositionally biased region" description="Basic and acidic residues" evidence="10">
    <location>
        <begin position="153"/>
        <end position="170"/>
    </location>
</feature>
<dbReference type="GO" id="GO:0061630">
    <property type="term" value="F:ubiquitin protein ligase activity"/>
    <property type="evidence" value="ECO:0007669"/>
    <property type="project" value="UniProtKB-EC"/>
</dbReference>
<feature type="region of interest" description="Disordered" evidence="10">
    <location>
        <begin position="24"/>
        <end position="53"/>
    </location>
</feature>
<evidence type="ECO:0000313" key="12">
    <source>
        <dbReference type="EMBL" id="EIE20626.1"/>
    </source>
</evidence>
<dbReference type="KEGG" id="csl:COCSUDRAFT_57197"/>
<dbReference type="STRING" id="574566.I0YQF7"/>
<feature type="region of interest" description="Disordered" evidence="10">
    <location>
        <begin position="153"/>
        <end position="187"/>
    </location>
</feature>
<evidence type="ECO:0000256" key="3">
    <source>
        <dbReference type="ARBA" id="ARBA00012251"/>
    </source>
</evidence>
<dbReference type="CDD" id="cd20354">
    <property type="entry name" value="Rcat_RBR_RNF14"/>
    <property type="match status" value="1"/>
</dbReference>
<feature type="domain" description="RING-type" evidence="11">
    <location>
        <begin position="200"/>
        <end position="449"/>
    </location>
</feature>
<dbReference type="PROSITE" id="PS51873">
    <property type="entry name" value="TRIAD"/>
    <property type="match status" value="1"/>
</dbReference>
<evidence type="ECO:0000256" key="1">
    <source>
        <dbReference type="ARBA" id="ARBA00001798"/>
    </source>
</evidence>